<evidence type="ECO:0000259" key="5">
    <source>
        <dbReference type="PROSITE" id="PS51123"/>
    </source>
</evidence>
<name>A0ABS7EJE7_9GAMM</name>
<dbReference type="Proteomes" id="UP001166251">
    <property type="component" value="Unassembled WGS sequence"/>
</dbReference>
<organism evidence="6 7">
    <name type="scientific">Neiella holothuriorum</name>
    <dbReference type="NCBI Taxonomy" id="2870530"/>
    <lineage>
        <taxon>Bacteria</taxon>
        <taxon>Pseudomonadati</taxon>
        <taxon>Pseudomonadota</taxon>
        <taxon>Gammaproteobacteria</taxon>
        <taxon>Alteromonadales</taxon>
        <taxon>Echinimonadaceae</taxon>
        <taxon>Neiella</taxon>
    </lineage>
</organism>
<feature type="domain" description="OmpA-like" evidence="5">
    <location>
        <begin position="141"/>
        <end position="257"/>
    </location>
</feature>
<keyword evidence="3" id="KW-0998">Cell outer membrane</keyword>
<dbReference type="InterPro" id="IPR036737">
    <property type="entry name" value="OmpA-like_sf"/>
</dbReference>
<dbReference type="PRINTS" id="PR01021">
    <property type="entry name" value="OMPADOMAIN"/>
</dbReference>
<evidence type="ECO:0000256" key="2">
    <source>
        <dbReference type="ARBA" id="ARBA00023136"/>
    </source>
</evidence>
<dbReference type="CDD" id="cd07185">
    <property type="entry name" value="OmpA_C-like"/>
    <property type="match status" value="1"/>
</dbReference>
<keyword evidence="7" id="KW-1185">Reference proteome</keyword>
<reference evidence="6" key="1">
    <citation type="submission" date="2021-07" db="EMBL/GenBank/DDBJ databases">
        <title>Neiella marina sp. nov., isolated from the intestinal content of sea cucumber Apostichopus japonicus.</title>
        <authorList>
            <person name="Bai X."/>
        </authorList>
    </citation>
    <scope>NUCLEOTIDE SEQUENCE</scope>
    <source>
        <strain evidence="6">126</strain>
    </source>
</reference>
<dbReference type="Gene3D" id="3.30.1330.60">
    <property type="entry name" value="OmpA-like domain"/>
    <property type="match status" value="1"/>
</dbReference>
<evidence type="ECO:0000256" key="3">
    <source>
        <dbReference type="ARBA" id="ARBA00023237"/>
    </source>
</evidence>
<dbReference type="InterPro" id="IPR050330">
    <property type="entry name" value="Bact_OuterMem_StrucFunc"/>
</dbReference>
<accession>A0ABS7EJE7</accession>
<dbReference type="PROSITE" id="PS51257">
    <property type="entry name" value="PROKAR_LIPOPROTEIN"/>
    <property type="match status" value="1"/>
</dbReference>
<gene>
    <name evidence="6" type="ORF">K0504_15675</name>
</gene>
<evidence type="ECO:0000313" key="7">
    <source>
        <dbReference type="Proteomes" id="UP001166251"/>
    </source>
</evidence>
<sequence length="264" mass="29136">MRIVFIIFALLTQGCAAWPEQGTGGFAEHNSLLLSLLDLSQQEAMGPEHGLRFELIISKHQLDLLVLEGAELCFPASVEQARLREQRIMRELKGGLEQDAANGLEVQQYFLAELENRLDAVTSNGACQVNFAGQLSLSQLQQSLLPLLNSNNQFETDSSNLTPAYQDQLQRALPMVKQVPLDMLVTGHTDPVGNASHNQTLSLARASAVAEFLTDHGIDKQRIRVQGASSTRPYTKGNSVDDFHSSRRVTINLIEQYALGETHE</sequence>
<evidence type="ECO:0000256" key="4">
    <source>
        <dbReference type="PROSITE-ProRule" id="PRU00473"/>
    </source>
</evidence>
<dbReference type="PANTHER" id="PTHR30329:SF21">
    <property type="entry name" value="LIPOPROTEIN YIAD-RELATED"/>
    <property type="match status" value="1"/>
</dbReference>
<keyword evidence="2 4" id="KW-0472">Membrane</keyword>
<dbReference type="SUPFAM" id="SSF103088">
    <property type="entry name" value="OmpA-like"/>
    <property type="match status" value="1"/>
</dbReference>
<dbReference type="RefSeq" id="WP_220105100.1">
    <property type="nucleotide sequence ID" value="NZ_JAHZSS010000023.1"/>
</dbReference>
<dbReference type="InterPro" id="IPR006665">
    <property type="entry name" value="OmpA-like"/>
</dbReference>
<dbReference type="PROSITE" id="PS51123">
    <property type="entry name" value="OMPA_2"/>
    <property type="match status" value="1"/>
</dbReference>
<dbReference type="Pfam" id="PF00691">
    <property type="entry name" value="OmpA"/>
    <property type="match status" value="1"/>
</dbReference>
<proteinExistence type="predicted"/>
<evidence type="ECO:0000256" key="1">
    <source>
        <dbReference type="ARBA" id="ARBA00004442"/>
    </source>
</evidence>
<protein>
    <submittedName>
        <fullName evidence="6">OmpA family protein</fullName>
    </submittedName>
</protein>
<dbReference type="InterPro" id="IPR006664">
    <property type="entry name" value="OMP_bac"/>
</dbReference>
<evidence type="ECO:0000313" key="6">
    <source>
        <dbReference type="EMBL" id="MBW8192478.1"/>
    </source>
</evidence>
<dbReference type="PANTHER" id="PTHR30329">
    <property type="entry name" value="STATOR ELEMENT OF FLAGELLAR MOTOR COMPLEX"/>
    <property type="match status" value="1"/>
</dbReference>
<comment type="subcellular location">
    <subcellularLocation>
        <location evidence="1">Cell outer membrane</location>
    </subcellularLocation>
</comment>
<comment type="caution">
    <text evidence="6">The sequence shown here is derived from an EMBL/GenBank/DDBJ whole genome shotgun (WGS) entry which is preliminary data.</text>
</comment>
<dbReference type="EMBL" id="JAHZSS010000023">
    <property type="protein sequence ID" value="MBW8192478.1"/>
    <property type="molecule type" value="Genomic_DNA"/>
</dbReference>